<evidence type="ECO:0000256" key="1">
    <source>
        <dbReference type="ARBA" id="ARBA00010790"/>
    </source>
</evidence>
<name>A0A6A6VW59_9PEZI</name>
<feature type="domain" description="CBM1" evidence="6">
    <location>
        <begin position="820"/>
        <end position="856"/>
    </location>
</feature>
<dbReference type="FunFam" id="2.60.40.1210:FF:000004">
    <property type="entry name" value="Cellobiose dehydrogenase"/>
    <property type="match status" value="1"/>
</dbReference>
<dbReference type="PROSITE" id="PS00623">
    <property type="entry name" value="GMC_OXRED_1"/>
    <property type="match status" value="1"/>
</dbReference>
<evidence type="ECO:0000313" key="7">
    <source>
        <dbReference type="EMBL" id="KAF2753880.1"/>
    </source>
</evidence>
<feature type="compositionally biased region" description="Low complexity" evidence="4">
    <location>
        <begin position="237"/>
        <end position="259"/>
    </location>
</feature>
<dbReference type="Pfam" id="PF00732">
    <property type="entry name" value="GMC_oxred_N"/>
    <property type="match status" value="1"/>
</dbReference>
<keyword evidence="8" id="KW-1185">Reference proteome</keyword>
<feature type="signal peptide" evidence="5">
    <location>
        <begin position="1"/>
        <end position="29"/>
    </location>
</feature>
<reference evidence="7" key="1">
    <citation type="journal article" date="2020" name="Stud. Mycol.">
        <title>101 Dothideomycetes genomes: a test case for predicting lifestyles and emergence of pathogens.</title>
        <authorList>
            <person name="Haridas S."/>
            <person name="Albert R."/>
            <person name="Binder M."/>
            <person name="Bloem J."/>
            <person name="Labutti K."/>
            <person name="Salamov A."/>
            <person name="Andreopoulos B."/>
            <person name="Baker S."/>
            <person name="Barry K."/>
            <person name="Bills G."/>
            <person name="Bluhm B."/>
            <person name="Cannon C."/>
            <person name="Castanera R."/>
            <person name="Culley D."/>
            <person name="Daum C."/>
            <person name="Ezra D."/>
            <person name="Gonzalez J."/>
            <person name="Henrissat B."/>
            <person name="Kuo A."/>
            <person name="Liang C."/>
            <person name="Lipzen A."/>
            <person name="Lutzoni F."/>
            <person name="Magnuson J."/>
            <person name="Mondo S."/>
            <person name="Nolan M."/>
            <person name="Ohm R."/>
            <person name="Pangilinan J."/>
            <person name="Park H.-J."/>
            <person name="Ramirez L."/>
            <person name="Alfaro M."/>
            <person name="Sun H."/>
            <person name="Tritt A."/>
            <person name="Yoshinaga Y."/>
            <person name="Zwiers L.-H."/>
            <person name="Turgeon B."/>
            <person name="Goodwin S."/>
            <person name="Spatafora J."/>
            <person name="Crous P."/>
            <person name="Grigoriev I."/>
        </authorList>
    </citation>
    <scope>NUCLEOTIDE SEQUENCE</scope>
    <source>
        <strain evidence="7">CBS 121739</strain>
    </source>
</reference>
<gene>
    <name evidence="7" type="ORF">EJ05DRAFT_504481</name>
</gene>
<dbReference type="OrthoDB" id="413885at2759"/>
<dbReference type="GO" id="GO:0030248">
    <property type="term" value="F:cellulose binding"/>
    <property type="evidence" value="ECO:0007669"/>
    <property type="project" value="InterPro"/>
</dbReference>
<dbReference type="SUPFAM" id="SSF49344">
    <property type="entry name" value="CBD9-like"/>
    <property type="match status" value="1"/>
</dbReference>
<dbReference type="PROSITE" id="PS51164">
    <property type="entry name" value="CBM1_2"/>
    <property type="match status" value="1"/>
</dbReference>
<keyword evidence="2 5" id="KW-0732">Signal</keyword>
<dbReference type="GeneID" id="54488629"/>
<dbReference type="GO" id="GO:0016614">
    <property type="term" value="F:oxidoreductase activity, acting on CH-OH group of donors"/>
    <property type="evidence" value="ECO:0007669"/>
    <property type="project" value="InterPro"/>
</dbReference>
<dbReference type="GO" id="GO:0005576">
    <property type="term" value="C:extracellular region"/>
    <property type="evidence" value="ECO:0007669"/>
    <property type="project" value="InterPro"/>
</dbReference>
<dbReference type="InterPro" id="IPR035971">
    <property type="entry name" value="CBD_sf"/>
</dbReference>
<dbReference type="SUPFAM" id="SSF57180">
    <property type="entry name" value="Cellulose-binding domain"/>
    <property type="match status" value="1"/>
</dbReference>
<dbReference type="GO" id="GO:0050660">
    <property type="term" value="F:flavin adenine dinucleotide binding"/>
    <property type="evidence" value="ECO:0007669"/>
    <property type="project" value="InterPro"/>
</dbReference>
<evidence type="ECO:0000259" key="6">
    <source>
        <dbReference type="PROSITE" id="PS51164"/>
    </source>
</evidence>
<dbReference type="Pfam" id="PF13450">
    <property type="entry name" value="NAD_binding_8"/>
    <property type="match status" value="1"/>
</dbReference>
<dbReference type="SMART" id="SM00236">
    <property type="entry name" value="fCBD"/>
    <property type="match status" value="1"/>
</dbReference>
<dbReference type="CDD" id="cd09630">
    <property type="entry name" value="CDH_like_cytochrome"/>
    <property type="match status" value="1"/>
</dbReference>
<dbReference type="Gene3D" id="2.60.40.1210">
    <property type="entry name" value="Cellobiose dehydrogenase, cytochrome domain"/>
    <property type="match status" value="1"/>
</dbReference>
<dbReference type="Proteomes" id="UP000799437">
    <property type="component" value="Unassembled WGS sequence"/>
</dbReference>
<evidence type="ECO:0000256" key="3">
    <source>
        <dbReference type="RuleBase" id="RU003968"/>
    </source>
</evidence>
<organism evidence="7 8">
    <name type="scientific">Pseudovirgaria hyperparasitica</name>
    <dbReference type="NCBI Taxonomy" id="470096"/>
    <lineage>
        <taxon>Eukaryota</taxon>
        <taxon>Fungi</taxon>
        <taxon>Dikarya</taxon>
        <taxon>Ascomycota</taxon>
        <taxon>Pezizomycotina</taxon>
        <taxon>Dothideomycetes</taxon>
        <taxon>Dothideomycetes incertae sedis</taxon>
        <taxon>Acrospermales</taxon>
        <taxon>Acrospermaceae</taxon>
        <taxon>Pseudovirgaria</taxon>
    </lineage>
</organism>
<dbReference type="InterPro" id="IPR053208">
    <property type="entry name" value="GMC_Oxidoreductase_CD"/>
</dbReference>
<keyword evidence="3" id="KW-0274">FAD</keyword>
<dbReference type="AlphaFoldDB" id="A0A6A6VW59"/>
<dbReference type="SUPFAM" id="SSF51905">
    <property type="entry name" value="FAD/NAD(P)-binding domain"/>
    <property type="match status" value="1"/>
</dbReference>
<feature type="region of interest" description="Disordered" evidence="4">
    <location>
        <begin position="230"/>
        <end position="262"/>
    </location>
</feature>
<sequence length="856" mass="89932">MKIPKLPISHAATLSLLLLLSTFLSSTFAQESYTDPDTGITFYRQTWPDTQTKGGFQWGLALPATEEDAAGSSDEYIGQIVGARTNGAGWSGVSHGGSMPNALLLIAWADGTTVRSSFRFATGYVEPDAYTGNATLIKIAETVNATHFTLTYRCRWCWYWDQNGAVGSQPPITTNTHSAQVLAWVQAFASPEPVTSDDARVVVEHDNGIGIFGMPIASMRQAGYAAWASSATPTPPSTTVTTKTTTTTTRPPSTTTVPPGASCSGTAAPTAAYDYIIVGAGAAGIPLADRLSEAGKSVLLIEKGPPSSGRWAGTLKPTWLAGTNLTRFDVPGLCNEIWVNSAGVACTGIDQMAGCVLGGGTAVNAGLWWKPPAPDWDANFPAGWKAVDMARPVSRVFARIPGTEHPSADNRLYKQEGYAVIANALSAAGWRNLTRGANADPDLKDRVFAQTSYMFSHGERGGPLATYLVTASARKNFRLLTNTSVRRVVRTATGHATGVELEAGHCGIVNLTTNTGRVILSAGTFNTAKILFRSGIGPADQLKTVASSALDGASFANQSDWIILPVGHNLNDHANTDIVIRHPDVSAYDFYAAYDHPIPADASAYLTSRTGILAQAAPNIGPIFWHVIPGDSNTTARQLQYTARVEPSLDVSNPANTSMTISQYLGRGATSRGTLTITPALSILVSDPPYLKTAADNAAVASSLRTILAALTASSSDQRITIERPSPGTSVEAYLAGYPRTPAARRANHWIGTAKMGTDNGLLTGGTAVVDVDARVYGTDNVFVVDASVFPGHVSSNPSAAVAAVAERASERILGLAVAGPVGRYGQCAGRSYAGARFCAVGLVCVVVNPDYGQCL</sequence>
<dbReference type="GO" id="GO:0005975">
    <property type="term" value="P:carbohydrate metabolic process"/>
    <property type="evidence" value="ECO:0007669"/>
    <property type="project" value="InterPro"/>
</dbReference>
<dbReference type="EMBL" id="ML996582">
    <property type="protein sequence ID" value="KAF2753880.1"/>
    <property type="molecule type" value="Genomic_DNA"/>
</dbReference>
<dbReference type="InterPro" id="IPR000172">
    <property type="entry name" value="GMC_OxRdtase_N"/>
</dbReference>
<evidence type="ECO:0000256" key="4">
    <source>
        <dbReference type="SAM" id="MobiDB-lite"/>
    </source>
</evidence>
<proteinExistence type="inferred from homology"/>
<dbReference type="PANTHER" id="PTHR47190:SF2">
    <property type="entry name" value="CELLOBIOSE DEHYDROGENASE (AFU_ORTHOLOGUE AFUA_2G17620)"/>
    <property type="match status" value="1"/>
</dbReference>
<protein>
    <submittedName>
        <fullName evidence="7">Cellobiose dehydrogenase</fullName>
    </submittedName>
</protein>
<evidence type="ECO:0000256" key="2">
    <source>
        <dbReference type="ARBA" id="ARBA00022729"/>
    </source>
</evidence>
<evidence type="ECO:0000256" key="5">
    <source>
        <dbReference type="SAM" id="SignalP"/>
    </source>
</evidence>
<dbReference type="Pfam" id="PF16010">
    <property type="entry name" value="CDH-cyt"/>
    <property type="match status" value="1"/>
</dbReference>
<dbReference type="RefSeq" id="XP_033596331.1">
    <property type="nucleotide sequence ID" value="XM_033747575.1"/>
</dbReference>
<feature type="chain" id="PRO_5025430232" evidence="5">
    <location>
        <begin position="30"/>
        <end position="856"/>
    </location>
</feature>
<dbReference type="Gene3D" id="3.50.50.60">
    <property type="entry name" value="FAD/NAD(P)-binding domain"/>
    <property type="match status" value="1"/>
</dbReference>
<dbReference type="Pfam" id="PF00734">
    <property type="entry name" value="CBM_1"/>
    <property type="match status" value="1"/>
</dbReference>
<dbReference type="InterPro" id="IPR007867">
    <property type="entry name" value="GMC_OxRtase_C"/>
</dbReference>
<dbReference type="PANTHER" id="PTHR47190">
    <property type="entry name" value="DEHYDROGENASE, PUTATIVE-RELATED"/>
    <property type="match status" value="1"/>
</dbReference>
<dbReference type="InterPro" id="IPR036188">
    <property type="entry name" value="FAD/NAD-bd_sf"/>
</dbReference>
<evidence type="ECO:0000313" key="8">
    <source>
        <dbReference type="Proteomes" id="UP000799437"/>
    </source>
</evidence>
<dbReference type="Gene3D" id="3.30.410.10">
    <property type="entry name" value="Cholesterol Oxidase, domain 2"/>
    <property type="match status" value="1"/>
</dbReference>
<accession>A0A6A6VW59</accession>
<dbReference type="Pfam" id="PF05199">
    <property type="entry name" value="GMC_oxred_C"/>
    <property type="match status" value="1"/>
</dbReference>
<dbReference type="InterPro" id="IPR000254">
    <property type="entry name" value="CBD"/>
</dbReference>
<dbReference type="InterPro" id="IPR015920">
    <property type="entry name" value="Cellobiose_DH-like_cyt"/>
</dbReference>
<comment type="similarity">
    <text evidence="1 3">Belongs to the GMC oxidoreductase family.</text>
</comment>
<keyword evidence="3" id="KW-0285">Flavoprotein</keyword>
<dbReference type="SUPFAM" id="SSF54373">
    <property type="entry name" value="FAD-linked reductases, C-terminal domain"/>
    <property type="match status" value="1"/>
</dbReference>